<dbReference type="EMBL" id="JYDT01003737">
    <property type="protein sequence ID" value="KRY62149.1"/>
    <property type="molecule type" value="Genomic_DNA"/>
</dbReference>
<keyword evidence="3" id="KW-1185">Reference proteome</keyword>
<dbReference type="AlphaFoldDB" id="A0A0V1DL30"/>
<reference evidence="2 3" key="1">
    <citation type="submission" date="2015-01" db="EMBL/GenBank/DDBJ databases">
        <title>Evolution of Trichinella species and genotypes.</title>
        <authorList>
            <person name="Korhonen P.K."/>
            <person name="Edoardo P."/>
            <person name="Giuseppe L.R."/>
            <person name="Gasser R.B."/>
        </authorList>
    </citation>
    <scope>NUCLEOTIDE SEQUENCE [LARGE SCALE GENOMIC DNA]</scope>
    <source>
        <strain evidence="2">ISS470</strain>
    </source>
</reference>
<evidence type="ECO:0000256" key="1">
    <source>
        <dbReference type="SAM" id="MobiDB-lite"/>
    </source>
</evidence>
<name>A0A0V1DL30_TRIPS</name>
<feature type="region of interest" description="Disordered" evidence="1">
    <location>
        <begin position="1"/>
        <end position="25"/>
    </location>
</feature>
<accession>A0A0V1DL30</accession>
<comment type="caution">
    <text evidence="2">The sequence shown here is derived from an EMBL/GenBank/DDBJ whole genome shotgun (WGS) entry which is preliminary data.</text>
</comment>
<protein>
    <submittedName>
        <fullName evidence="2">Uncharacterized protein</fullName>
    </submittedName>
</protein>
<proteinExistence type="predicted"/>
<dbReference type="Proteomes" id="UP000054995">
    <property type="component" value="Unassembled WGS sequence"/>
</dbReference>
<evidence type="ECO:0000313" key="2">
    <source>
        <dbReference type="EMBL" id="KRY62149.1"/>
    </source>
</evidence>
<sequence length="37" mass="3973">MEHRAPNGEARESTQGAEGEERPLGIVNFICPSTGEC</sequence>
<feature type="compositionally biased region" description="Basic and acidic residues" evidence="1">
    <location>
        <begin position="1"/>
        <end position="12"/>
    </location>
</feature>
<evidence type="ECO:0000313" key="3">
    <source>
        <dbReference type="Proteomes" id="UP000054995"/>
    </source>
</evidence>
<organism evidence="2 3">
    <name type="scientific">Trichinella pseudospiralis</name>
    <name type="common">Parasitic roundworm</name>
    <dbReference type="NCBI Taxonomy" id="6337"/>
    <lineage>
        <taxon>Eukaryota</taxon>
        <taxon>Metazoa</taxon>
        <taxon>Ecdysozoa</taxon>
        <taxon>Nematoda</taxon>
        <taxon>Enoplea</taxon>
        <taxon>Dorylaimia</taxon>
        <taxon>Trichinellida</taxon>
        <taxon>Trichinellidae</taxon>
        <taxon>Trichinella</taxon>
    </lineage>
</organism>
<gene>
    <name evidence="2" type="ORF">T4D_6378</name>
</gene>